<accession>A0A1B9DSP0</accession>
<organism evidence="2 4">
    <name type="scientific">Flavobacterium glycines</name>
    <dbReference type="NCBI Taxonomy" id="551990"/>
    <lineage>
        <taxon>Bacteria</taxon>
        <taxon>Pseudomonadati</taxon>
        <taxon>Bacteroidota</taxon>
        <taxon>Flavobacteriia</taxon>
        <taxon>Flavobacteriales</taxon>
        <taxon>Flavobacteriaceae</taxon>
        <taxon>Flavobacterium</taxon>
    </lineage>
</organism>
<keyword evidence="5" id="KW-1185">Reference proteome</keyword>
<reference evidence="3 5" key="3">
    <citation type="submission" date="2016-10" db="EMBL/GenBank/DDBJ databases">
        <authorList>
            <person name="Varghese N."/>
            <person name="Submissions S."/>
        </authorList>
    </citation>
    <scope>NUCLEOTIDE SEQUENCE [LARGE SCALE GENOMIC DNA]</scope>
    <source>
        <strain evidence="3 5">Gm-149</strain>
    </source>
</reference>
<dbReference type="RefSeq" id="WP_066326038.1">
    <property type="nucleotide sequence ID" value="NZ_BJVF01000006.1"/>
</dbReference>
<reference evidence="4" key="1">
    <citation type="submission" date="2016-03" db="EMBL/GenBank/DDBJ databases">
        <title>Draft genome sequence of Paenibacillus glacialis DSM 22343.</title>
        <authorList>
            <person name="Shin S.-K."/>
            <person name="Yi H."/>
        </authorList>
    </citation>
    <scope>NUCLEOTIDE SEQUENCE [LARGE SCALE GENOMIC DNA]</scope>
    <source>
        <strain evidence="4">NBRC 105008</strain>
    </source>
</reference>
<dbReference type="EMBL" id="LVEO01000012">
    <property type="protein sequence ID" value="OCB72719.1"/>
    <property type="molecule type" value="Genomic_DNA"/>
</dbReference>
<feature type="chain" id="PRO_5008624650" description="Lipocalin-like domain-containing protein" evidence="1">
    <location>
        <begin position="20"/>
        <end position="123"/>
    </location>
</feature>
<evidence type="ECO:0000313" key="5">
    <source>
        <dbReference type="Proteomes" id="UP000182367"/>
    </source>
</evidence>
<evidence type="ECO:0000313" key="4">
    <source>
        <dbReference type="Proteomes" id="UP000093226"/>
    </source>
</evidence>
<gene>
    <name evidence="2" type="ORF">FBGL_05190</name>
    <name evidence="3" type="ORF">SAMN05192550_2823</name>
</gene>
<dbReference type="Proteomes" id="UP000182367">
    <property type="component" value="Unassembled WGS sequence"/>
</dbReference>
<dbReference type="STRING" id="551990.SAMN05192550_2823"/>
<sequence>MKKNIIMLFFLIINMTLSAQSTVNLEGKWIFKKALNKEVDDLGRKTLKADIINKMTFEFKNNSEFNAFAFGQNMNGKWSFNEKTKLITLITSEKEKFNLLILKLTETEVILKLGLGEFLMKKI</sequence>
<feature type="signal peptide" evidence="1">
    <location>
        <begin position="1"/>
        <end position="19"/>
    </location>
</feature>
<dbReference type="EMBL" id="FNEO01000007">
    <property type="protein sequence ID" value="SDJ81275.1"/>
    <property type="molecule type" value="Genomic_DNA"/>
</dbReference>
<keyword evidence="1" id="KW-0732">Signal</keyword>
<protein>
    <recommendedName>
        <fullName evidence="6">Lipocalin-like domain-containing protein</fullName>
    </recommendedName>
</protein>
<proteinExistence type="predicted"/>
<comment type="caution">
    <text evidence="2">The sequence shown here is derived from an EMBL/GenBank/DDBJ whole genome shotgun (WGS) entry which is preliminary data.</text>
</comment>
<evidence type="ECO:0000313" key="2">
    <source>
        <dbReference type="EMBL" id="OCB72719.1"/>
    </source>
</evidence>
<evidence type="ECO:0008006" key="6">
    <source>
        <dbReference type="Google" id="ProtNLM"/>
    </source>
</evidence>
<dbReference type="AlphaFoldDB" id="A0A1B9DSP0"/>
<evidence type="ECO:0000313" key="3">
    <source>
        <dbReference type="EMBL" id="SDJ81275.1"/>
    </source>
</evidence>
<evidence type="ECO:0000256" key="1">
    <source>
        <dbReference type="SAM" id="SignalP"/>
    </source>
</evidence>
<name>A0A1B9DSP0_9FLAO</name>
<dbReference type="Proteomes" id="UP000093226">
    <property type="component" value="Unassembled WGS sequence"/>
</dbReference>
<reference evidence="2" key="2">
    <citation type="submission" date="2016-03" db="EMBL/GenBank/DDBJ databases">
        <authorList>
            <person name="Ploux O."/>
        </authorList>
    </citation>
    <scope>NUCLEOTIDE SEQUENCE</scope>
    <source>
        <strain evidence="2">NBRC 105008</strain>
    </source>
</reference>
<dbReference type="OrthoDB" id="1376472at2"/>